<feature type="domain" description="Era-type G" evidence="11">
    <location>
        <begin position="8"/>
        <end position="177"/>
    </location>
</feature>
<dbReference type="GO" id="GO:0043024">
    <property type="term" value="F:ribosomal small subunit binding"/>
    <property type="evidence" value="ECO:0007669"/>
    <property type="project" value="TreeGrafter"/>
</dbReference>
<dbReference type="GO" id="GO:0000028">
    <property type="term" value="P:ribosomal small subunit assembly"/>
    <property type="evidence" value="ECO:0007669"/>
    <property type="project" value="TreeGrafter"/>
</dbReference>
<organism evidence="12 13">
    <name type="scientific">Moranella endobia (strain PCIT)</name>
    <dbReference type="NCBI Taxonomy" id="903503"/>
    <lineage>
        <taxon>Bacteria</taxon>
        <taxon>Pseudomonadati</taxon>
        <taxon>Pseudomonadota</taxon>
        <taxon>Gammaproteobacteria</taxon>
        <taxon>Enterobacterales</taxon>
        <taxon>Enterobacteriaceae</taxon>
        <taxon>Candidatus Moranella</taxon>
    </lineage>
</organism>
<keyword evidence="7" id="KW-1003">Cell membrane</keyword>
<dbReference type="NCBIfam" id="NF000908">
    <property type="entry name" value="PRK00089.1"/>
    <property type="match status" value="1"/>
</dbReference>
<dbReference type="PANTHER" id="PTHR42698:SF1">
    <property type="entry name" value="GTPASE ERA, MITOCHONDRIAL"/>
    <property type="match status" value="1"/>
</dbReference>
<feature type="region of interest" description="G5" evidence="8">
    <location>
        <begin position="156"/>
        <end position="158"/>
    </location>
</feature>
<dbReference type="PROSITE" id="PS51713">
    <property type="entry name" value="G_ERA"/>
    <property type="match status" value="1"/>
</dbReference>
<evidence type="ECO:0000256" key="7">
    <source>
        <dbReference type="HAMAP-Rule" id="MF_00367"/>
    </source>
</evidence>
<keyword evidence="13" id="KW-1185">Reference proteome</keyword>
<dbReference type="CDD" id="cd04163">
    <property type="entry name" value="Era"/>
    <property type="match status" value="1"/>
</dbReference>
<comment type="subunit">
    <text evidence="7">Monomer.</text>
</comment>
<evidence type="ECO:0000259" key="11">
    <source>
        <dbReference type="PROSITE" id="PS51713"/>
    </source>
</evidence>
<proteinExistence type="inferred from homology"/>
<dbReference type="InterPro" id="IPR005662">
    <property type="entry name" value="GTPase_Era-like"/>
</dbReference>
<dbReference type="Proteomes" id="UP000000504">
    <property type="component" value="Chromosome"/>
</dbReference>
<dbReference type="HAMAP" id="MF_00367">
    <property type="entry name" value="GTPase_Era"/>
    <property type="match status" value="1"/>
</dbReference>
<keyword evidence="3 7" id="KW-0690">Ribosome biogenesis</keyword>
<evidence type="ECO:0000256" key="2">
    <source>
        <dbReference type="ARBA" id="ARBA00020484"/>
    </source>
</evidence>
<feature type="binding site" evidence="7">
    <location>
        <begin position="63"/>
        <end position="67"/>
    </location>
    <ligand>
        <name>GTP</name>
        <dbReference type="ChEBI" id="CHEBI:37565"/>
    </ligand>
</feature>
<feature type="binding site" evidence="7">
    <location>
        <begin position="126"/>
        <end position="129"/>
    </location>
    <ligand>
        <name>GTP</name>
        <dbReference type="ChEBI" id="CHEBI:37565"/>
    </ligand>
</feature>
<dbReference type="InterPro" id="IPR015946">
    <property type="entry name" value="KH_dom-like_a/b"/>
</dbReference>
<dbReference type="InterPro" id="IPR030388">
    <property type="entry name" value="G_ERA_dom"/>
</dbReference>
<dbReference type="Pfam" id="PF01926">
    <property type="entry name" value="MMR_HSR1"/>
    <property type="match status" value="1"/>
</dbReference>
<dbReference type="Gene3D" id="3.40.50.300">
    <property type="entry name" value="P-loop containing nucleotide triphosphate hydrolases"/>
    <property type="match status" value="1"/>
</dbReference>
<dbReference type="CDD" id="cd22534">
    <property type="entry name" value="KH-II_Era"/>
    <property type="match status" value="1"/>
</dbReference>
<sequence length="301" mass="34791">MIEKITTYCGFVAIVGRPNVGKSTLINQLLGQKVSITSCKPQTTRHPIRGIQTKWPYQAIYIDTPGLMQIKENRLINRVMNRVAINSLHDVAVILFVVEGTNWTRDDKIVVNRLRNVNSRVILVINKIDKIYCKKKLLPHIKFLNHQMTFHEIIPICAENGMNVNYLANSVHEVLPANEHNFLEDHITDRSQRFIASEIIREKIMRFLGDELPYSVAIEIQSFNKHNRGYYDIHAFIVVERDSQKKIVIGHKGNKIKMIGIKARKEMETMFEVIVHLQLWVKVKAGWADDAYALHKLGYIN</sequence>
<dbReference type="STRING" id="903503.MEPCIT_004"/>
<dbReference type="PRINTS" id="PR00326">
    <property type="entry name" value="GTP1OBG"/>
</dbReference>
<name>F7XX52_MOREP</name>
<dbReference type="HOGENOM" id="CLU_038009_1_2_6"/>
<gene>
    <name evidence="7 12" type="primary">era</name>
    <name evidence="12" type="ordered locus">MEPCIT_004</name>
</gene>
<dbReference type="Gene3D" id="3.30.300.20">
    <property type="match status" value="1"/>
</dbReference>
<dbReference type="GO" id="GO:0003924">
    <property type="term" value="F:GTPase activity"/>
    <property type="evidence" value="ECO:0007669"/>
    <property type="project" value="UniProtKB-UniRule"/>
</dbReference>
<dbReference type="OrthoDB" id="9805918at2"/>
<keyword evidence="7" id="KW-0472">Membrane</keyword>
<dbReference type="PANTHER" id="PTHR42698">
    <property type="entry name" value="GTPASE ERA"/>
    <property type="match status" value="1"/>
</dbReference>
<dbReference type="FunFam" id="3.30.300.20:FF:000003">
    <property type="entry name" value="GTPase Era"/>
    <property type="match status" value="1"/>
</dbReference>
<comment type="similarity">
    <text evidence="1 7 8 9">Belongs to the TRAFAC class TrmE-Era-EngA-EngB-Septin-like GTPase superfamily. Era GTPase family.</text>
</comment>
<dbReference type="Pfam" id="PF07650">
    <property type="entry name" value="KH_2"/>
    <property type="match status" value="1"/>
</dbReference>
<evidence type="ECO:0000256" key="3">
    <source>
        <dbReference type="ARBA" id="ARBA00022517"/>
    </source>
</evidence>
<comment type="subcellular location">
    <subcellularLocation>
        <location evidence="7">Cytoplasm</location>
    </subcellularLocation>
    <subcellularLocation>
        <location evidence="7">Cell inner membrane</location>
        <topology evidence="7">Peripheral membrane protein</topology>
    </subcellularLocation>
</comment>
<dbReference type="InterPro" id="IPR027417">
    <property type="entry name" value="P-loop_NTPase"/>
</dbReference>
<dbReference type="InterPro" id="IPR005225">
    <property type="entry name" value="Small_GTP-bd"/>
</dbReference>
<evidence type="ECO:0000259" key="10">
    <source>
        <dbReference type="PROSITE" id="PS50823"/>
    </source>
</evidence>
<dbReference type="SUPFAM" id="SSF52540">
    <property type="entry name" value="P-loop containing nucleoside triphosphate hydrolases"/>
    <property type="match status" value="1"/>
</dbReference>
<keyword evidence="5 7" id="KW-0694">RNA-binding</keyword>
<evidence type="ECO:0000313" key="12">
    <source>
        <dbReference type="EMBL" id="AEI74678.1"/>
    </source>
</evidence>
<accession>F7XX52</accession>
<dbReference type="InterPro" id="IPR006073">
    <property type="entry name" value="GTP-bd"/>
</dbReference>
<dbReference type="PROSITE" id="PS50823">
    <property type="entry name" value="KH_TYPE_2"/>
    <property type="match status" value="1"/>
</dbReference>
<feature type="region of interest" description="G3" evidence="8">
    <location>
        <begin position="63"/>
        <end position="66"/>
    </location>
</feature>
<dbReference type="RefSeq" id="WP_013975429.1">
    <property type="nucleotide sequence ID" value="NC_015735.1"/>
</dbReference>
<dbReference type="NCBIfam" id="TIGR00436">
    <property type="entry name" value="era"/>
    <property type="match status" value="1"/>
</dbReference>
<protein>
    <recommendedName>
        <fullName evidence="2 7">GTPase Era</fullName>
    </recommendedName>
</protein>
<dbReference type="NCBIfam" id="TIGR00231">
    <property type="entry name" value="small_GTP"/>
    <property type="match status" value="1"/>
</dbReference>
<comment type="function">
    <text evidence="7">An essential GTPase that binds both GDP and GTP, with rapid nucleotide exchange. Plays a role in 16S rRNA processing and 30S ribosomal subunit biogenesis and possibly also in cell cycle regulation and energy metabolism.</text>
</comment>
<dbReference type="GO" id="GO:0005525">
    <property type="term" value="F:GTP binding"/>
    <property type="evidence" value="ECO:0007669"/>
    <property type="project" value="UniProtKB-UniRule"/>
</dbReference>
<dbReference type="KEGG" id="men:MEPCIT_004"/>
<dbReference type="GO" id="GO:0005829">
    <property type="term" value="C:cytosol"/>
    <property type="evidence" value="ECO:0007669"/>
    <property type="project" value="TreeGrafter"/>
</dbReference>
<keyword evidence="6 7" id="KW-0342">GTP-binding</keyword>
<keyword evidence="7" id="KW-0997">Cell inner membrane</keyword>
<evidence type="ECO:0000256" key="8">
    <source>
        <dbReference type="PROSITE-ProRule" id="PRU01050"/>
    </source>
</evidence>
<keyword evidence="7" id="KW-0699">rRNA-binding</keyword>
<dbReference type="FunFam" id="3.40.50.300:FF:000094">
    <property type="entry name" value="GTPase Era"/>
    <property type="match status" value="1"/>
</dbReference>
<evidence type="ECO:0000256" key="6">
    <source>
        <dbReference type="ARBA" id="ARBA00023134"/>
    </source>
</evidence>
<feature type="region of interest" description="G4" evidence="8">
    <location>
        <begin position="126"/>
        <end position="129"/>
    </location>
</feature>
<reference evidence="12 13" key="2">
    <citation type="journal article" date="2011" name="Curr. Biol.">
        <title>An interdependent metabolic patchwork in the nested symbiosis of mealybugs.</title>
        <authorList>
            <person name="McCutcheon J.P."/>
            <person name="von Dohlen C.D."/>
        </authorList>
    </citation>
    <scope>NUCLEOTIDE SEQUENCE [LARGE SCALE GENOMIC DNA]</scope>
    <source>
        <strain evidence="12 13">PCIT</strain>
    </source>
</reference>
<dbReference type="EMBL" id="CP002243">
    <property type="protein sequence ID" value="AEI74678.1"/>
    <property type="molecule type" value="Genomic_DNA"/>
</dbReference>
<evidence type="ECO:0000313" key="13">
    <source>
        <dbReference type="Proteomes" id="UP000000504"/>
    </source>
</evidence>
<evidence type="ECO:0000256" key="1">
    <source>
        <dbReference type="ARBA" id="ARBA00007921"/>
    </source>
</evidence>
<evidence type="ECO:0000256" key="5">
    <source>
        <dbReference type="ARBA" id="ARBA00022884"/>
    </source>
</evidence>
<dbReference type="SUPFAM" id="SSF54814">
    <property type="entry name" value="Prokaryotic type KH domain (KH-domain type II)"/>
    <property type="match status" value="1"/>
</dbReference>
<dbReference type="InterPro" id="IPR004044">
    <property type="entry name" value="KH_dom_type_2"/>
</dbReference>
<dbReference type="GO" id="GO:0005886">
    <property type="term" value="C:plasma membrane"/>
    <property type="evidence" value="ECO:0007669"/>
    <property type="project" value="UniProtKB-SubCell"/>
</dbReference>
<dbReference type="eggNOG" id="COG1159">
    <property type="taxonomic scope" value="Bacteria"/>
</dbReference>
<feature type="region of interest" description="G1" evidence="8">
    <location>
        <begin position="16"/>
        <end position="23"/>
    </location>
</feature>
<reference key="1">
    <citation type="submission" date="2010-09" db="EMBL/GenBank/DDBJ databases">
        <title>An interdependent metabolic patchwork in the nested three-way symbiosis of mealybugs.</title>
        <authorList>
            <person name="McCutcheon J.P."/>
            <person name="von Dohlen C.D."/>
        </authorList>
    </citation>
    <scope>NUCLEOTIDE SEQUENCE</scope>
    <source>
        <strain>PCIT</strain>
    </source>
</reference>
<evidence type="ECO:0000256" key="9">
    <source>
        <dbReference type="RuleBase" id="RU003761"/>
    </source>
</evidence>
<dbReference type="InterPro" id="IPR009019">
    <property type="entry name" value="KH_sf_prok-type"/>
</dbReference>
<dbReference type="GO" id="GO:0070181">
    <property type="term" value="F:small ribosomal subunit rRNA binding"/>
    <property type="evidence" value="ECO:0007669"/>
    <property type="project" value="UniProtKB-UniRule"/>
</dbReference>
<evidence type="ECO:0000256" key="4">
    <source>
        <dbReference type="ARBA" id="ARBA00022741"/>
    </source>
</evidence>
<feature type="domain" description="KH type-2" evidence="10">
    <location>
        <begin position="208"/>
        <end position="285"/>
    </location>
</feature>
<keyword evidence="7" id="KW-0963">Cytoplasm</keyword>
<keyword evidence="4 7" id="KW-0547">Nucleotide-binding</keyword>
<dbReference type="AlphaFoldDB" id="F7XX52"/>
<feature type="region of interest" description="G2" evidence="8">
    <location>
        <begin position="42"/>
        <end position="46"/>
    </location>
</feature>
<feature type="binding site" evidence="7">
    <location>
        <begin position="16"/>
        <end position="23"/>
    </location>
    <ligand>
        <name>GTP</name>
        <dbReference type="ChEBI" id="CHEBI:37565"/>
    </ligand>
</feature>